<evidence type="ECO:0000313" key="3">
    <source>
        <dbReference type="Proteomes" id="UP000555393"/>
    </source>
</evidence>
<evidence type="ECO:0000313" key="2">
    <source>
        <dbReference type="EMBL" id="MBB6262141.1"/>
    </source>
</evidence>
<dbReference type="InterPro" id="IPR010781">
    <property type="entry name" value="DUF1376"/>
</dbReference>
<sequence>MSRNRIPYFDFYPSDFMHGVRGLSAQEVGVYTMLLCRIYEENGPVEFHIMRLSTYCGMRENTFTKVVDKLVDLGKLDLVDGMLSNHRAEVEISSRANKLKNNSKAGKASAEKRQQKQRLVSTNVQQPFNHTDTDTDNTSSLRSDVSVKSVDQEFENEFWPFYPRKVGKGQALGSGTFLIDHPLDPANKNLRHGFVEAPEYVNIYRGVVRLVNGKAAVNIDDYFGMVPGTFSALNADIMISSLQNQEGGTVVWPDGKMTGGILNITCADETCNDEIAWMVTGRRKDAFVLNLDPNCERGTGRFIPEVDKEA</sequence>
<accession>A0A841M7A8</accession>
<keyword evidence="3" id="KW-1185">Reference proteome</keyword>
<feature type="compositionally biased region" description="Polar residues" evidence="1">
    <location>
        <begin position="117"/>
        <end position="130"/>
    </location>
</feature>
<reference evidence="2 3" key="1">
    <citation type="submission" date="2020-08" db="EMBL/GenBank/DDBJ databases">
        <title>Genomic Encyclopedia of Type Strains, Phase IV (KMG-IV): sequencing the most valuable type-strain genomes for metagenomic binning, comparative biology and taxonomic classification.</title>
        <authorList>
            <person name="Goeker M."/>
        </authorList>
    </citation>
    <scope>NUCLEOTIDE SEQUENCE [LARGE SCALE GENOMIC DNA]</scope>
    <source>
        <strain evidence="2 3">DSM 22336</strain>
    </source>
</reference>
<protein>
    <submittedName>
        <fullName evidence="2">Uncharacterized protein YdaU (DUF1376 family)</fullName>
    </submittedName>
</protein>
<dbReference type="RefSeq" id="WP_184224148.1">
    <property type="nucleotide sequence ID" value="NZ_JACIIU010000017.1"/>
</dbReference>
<organism evidence="2 3">
    <name type="scientific">Paenochrobactrum gallinarii</name>
    <dbReference type="NCBI Taxonomy" id="643673"/>
    <lineage>
        <taxon>Bacteria</taxon>
        <taxon>Pseudomonadati</taxon>
        <taxon>Pseudomonadota</taxon>
        <taxon>Alphaproteobacteria</taxon>
        <taxon>Hyphomicrobiales</taxon>
        <taxon>Brucellaceae</taxon>
        <taxon>Paenochrobactrum</taxon>
    </lineage>
</organism>
<feature type="region of interest" description="Disordered" evidence="1">
    <location>
        <begin position="94"/>
        <end position="142"/>
    </location>
</feature>
<gene>
    <name evidence="2" type="ORF">FHS77_002709</name>
</gene>
<comment type="caution">
    <text evidence="2">The sequence shown here is derived from an EMBL/GenBank/DDBJ whole genome shotgun (WGS) entry which is preliminary data.</text>
</comment>
<dbReference type="EMBL" id="JACIIU010000017">
    <property type="protein sequence ID" value="MBB6262141.1"/>
    <property type="molecule type" value="Genomic_DNA"/>
</dbReference>
<dbReference type="Proteomes" id="UP000555393">
    <property type="component" value="Unassembled WGS sequence"/>
</dbReference>
<feature type="compositionally biased region" description="Polar residues" evidence="1">
    <location>
        <begin position="94"/>
        <end position="104"/>
    </location>
</feature>
<dbReference type="Pfam" id="PF07120">
    <property type="entry name" value="DUF1376"/>
    <property type="match status" value="1"/>
</dbReference>
<dbReference type="AlphaFoldDB" id="A0A841M7A8"/>
<name>A0A841M7A8_9HYPH</name>
<evidence type="ECO:0000256" key="1">
    <source>
        <dbReference type="SAM" id="MobiDB-lite"/>
    </source>
</evidence>
<proteinExistence type="predicted"/>